<protein>
    <submittedName>
        <fullName evidence="1">Uncharacterized protein</fullName>
    </submittedName>
</protein>
<comment type="caution">
    <text evidence="1">The sequence shown here is derived from an EMBL/GenBank/DDBJ whole genome shotgun (WGS) entry which is preliminary data.</text>
</comment>
<evidence type="ECO:0000313" key="1">
    <source>
        <dbReference type="EMBL" id="KAL3591538.1"/>
    </source>
</evidence>
<dbReference type="Proteomes" id="UP000309997">
    <property type="component" value="Unassembled WGS sequence"/>
</dbReference>
<reference evidence="1 2" key="1">
    <citation type="journal article" date="2024" name="Plant Biotechnol. J.">
        <title>Genome and CRISPR/Cas9 system of a widespread forest tree (Populus alba) in the world.</title>
        <authorList>
            <person name="Liu Y.J."/>
            <person name="Jiang P.F."/>
            <person name="Han X.M."/>
            <person name="Li X.Y."/>
            <person name="Wang H.M."/>
            <person name="Wang Y.J."/>
            <person name="Wang X.X."/>
            <person name="Zeng Q.Y."/>
        </authorList>
    </citation>
    <scope>NUCLEOTIDE SEQUENCE [LARGE SCALE GENOMIC DNA]</scope>
    <source>
        <strain evidence="2">cv. PAL-ZL1</strain>
    </source>
</reference>
<sequence>MDYNGTDKEGVVEDTWGSSSCFRERPKQEKRSSFSADMKSQEIVGEGANTTMNVRVAAGPRLLPFEFRALEACLESACRCLEREDVADISFPVDSSESESPSFLPRFFPSLLSFLSNQTSVKL</sequence>
<gene>
    <name evidence="1" type="ORF">D5086_010178</name>
</gene>
<evidence type="ECO:0000313" key="2">
    <source>
        <dbReference type="Proteomes" id="UP000309997"/>
    </source>
</evidence>
<keyword evidence="2" id="KW-1185">Reference proteome</keyword>
<dbReference type="EMBL" id="RCHU02000005">
    <property type="protein sequence ID" value="KAL3591538.1"/>
    <property type="molecule type" value="Genomic_DNA"/>
</dbReference>
<name>A0ACC4C939_POPAL</name>
<accession>A0ACC4C939</accession>
<proteinExistence type="predicted"/>
<organism evidence="1 2">
    <name type="scientific">Populus alba</name>
    <name type="common">White poplar</name>
    <dbReference type="NCBI Taxonomy" id="43335"/>
    <lineage>
        <taxon>Eukaryota</taxon>
        <taxon>Viridiplantae</taxon>
        <taxon>Streptophyta</taxon>
        <taxon>Embryophyta</taxon>
        <taxon>Tracheophyta</taxon>
        <taxon>Spermatophyta</taxon>
        <taxon>Magnoliopsida</taxon>
        <taxon>eudicotyledons</taxon>
        <taxon>Gunneridae</taxon>
        <taxon>Pentapetalae</taxon>
        <taxon>rosids</taxon>
        <taxon>fabids</taxon>
        <taxon>Malpighiales</taxon>
        <taxon>Salicaceae</taxon>
        <taxon>Saliceae</taxon>
        <taxon>Populus</taxon>
    </lineage>
</organism>